<feature type="region of interest" description="Disordered" evidence="1">
    <location>
        <begin position="110"/>
        <end position="135"/>
    </location>
</feature>
<dbReference type="STRING" id="4432.A0A1U8AYF0"/>
<keyword evidence="2" id="KW-0812">Transmembrane</keyword>
<dbReference type="KEGG" id="nnu:104608894"/>
<dbReference type="Proteomes" id="UP000189703">
    <property type="component" value="Unplaced"/>
</dbReference>
<dbReference type="PANTHER" id="PTHR37753">
    <property type="entry name" value="OS01G0940600 PROTEIN"/>
    <property type="match status" value="1"/>
</dbReference>
<accession>A0A1U8AYF0</accession>
<dbReference type="GeneID" id="104608894"/>
<reference evidence="4" key="1">
    <citation type="submission" date="2025-08" db="UniProtKB">
        <authorList>
            <consortium name="RefSeq"/>
        </authorList>
    </citation>
    <scope>IDENTIFICATION</scope>
</reference>
<keyword evidence="2" id="KW-0472">Membrane</keyword>
<gene>
    <name evidence="4" type="primary">LOC104608894</name>
</gene>
<evidence type="ECO:0000256" key="2">
    <source>
        <dbReference type="SAM" id="Phobius"/>
    </source>
</evidence>
<evidence type="ECO:0000313" key="3">
    <source>
        <dbReference type="Proteomes" id="UP000189703"/>
    </source>
</evidence>
<sequence length="135" mass="15134">MASLTLPTSNSVFTSLRLNKPTQASFRTLDVFPCREVRFSGYLGRRQNARRLEVVTRAGPSTSSLIFAFVFPLSLVAFTVFTSIRIADKLDRDFLEELALNQAMKDVEDNDEALPASVEEEPALPRTRNRPKRGA</sequence>
<feature type="compositionally biased region" description="Acidic residues" evidence="1">
    <location>
        <begin position="110"/>
        <end position="122"/>
    </location>
</feature>
<proteinExistence type="predicted"/>
<dbReference type="FunCoup" id="A0A1U8AYF0">
    <property type="interactions" value="2195"/>
</dbReference>
<name>A0A1U8AYF0_NELNU</name>
<dbReference type="PANTHER" id="PTHR37753:SF1">
    <property type="entry name" value="OS01G0940600 PROTEIN"/>
    <property type="match status" value="1"/>
</dbReference>
<organism evidence="3 4">
    <name type="scientific">Nelumbo nucifera</name>
    <name type="common">Sacred lotus</name>
    <dbReference type="NCBI Taxonomy" id="4432"/>
    <lineage>
        <taxon>Eukaryota</taxon>
        <taxon>Viridiplantae</taxon>
        <taxon>Streptophyta</taxon>
        <taxon>Embryophyta</taxon>
        <taxon>Tracheophyta</taxon>
        <taxon>Spermatophyta</taxon>
        <taxon>Magnoliopsida</taxon>
        <taxon>Proteales</taxon>
        <taxon>Nelumbonaceae</taxon>
        <taxon>Nelumbo</taxon>
    </lineage>
</organism>
<dbReference type="AlphaFoldDB" id="A0A1U8AYF0"/>
<dbReference type="eggNOG" id="ENOG502S9S4">
    <property type="taxonomic scope" value="Eukaryota"/>
</dbReference>
<feature type="transmembrane region" description="Helical" evidence="2">
    <location>
        <begin position="65"/>
        <end position="84"/>
    </location>
</feature>
<dbReference type="RefSeq" id="XP_010273322.1">
    <property type="nucleotide sequence ID" value="XM_010275020.1"/>
</dbReference>
<keyword evidence="3" id="KW-1185">Reference proteome</keyword>
<keyword evidence="2" id="KW-1133">Transmembrane helix</keyword>
<protein>
    <submittedName>
        <fullName evidence="4">Uncharacterized protein LOC104608894</fullName>
    </submittedName>
</protein>
<dbReference type="OrthoDB" id="786736at2759"/>
<dbReference type="OMA" id="RLFLICN"/>
<evidence type="ECO:0000313" key="4">
    <source>
        <dbReference type="RefSeq" id="XP_010273322.1"/>
    </source>
</evidence>
<evidence type="ECO:0000256" key="1">
    <source>
        <dbReference type="SAM" id="MobiDB-lite"/>
    </source>
</evidence>